<dbReference type="Gene3D" id="3.40.50.10910">
    <property type="entry name" value="Amidohydrolase"/>
    <property type="match status" value="1"/>
</dbReference>
<sequence length="701" mass="77982">MVRILLSCPNLLYFMIYFRKVLLALIFIWAPLLANGSEVEYVIFLENGVQAGHQTVKRHGNKVDVSFDFKENGRGPTLKEHIVLASDGTMKDYRVSGTSEMGGEVNERFAAKNNVIQWHSNSEDGSKKINQSGFYLPMNSSWEVNSLMITALSKSKNNYLTLLPSGGLKQQVLDEITINRGSKQQNVKLVMQVGIGLKPDFFWATSGKNPRLFAAIITGYSYLIEKGWEDSLTALSEKQNLANQKVLYQKAQQLQHPINGPLLIKNIRLFDSENASLTEPHDVLIENKRIVKISSVSSPAEFGWDTINGSGKTLLPGLFDMHTHINKWSGLYHLSAGITTVRDMGNSNTEVQEIIRDSANNQLLFPHIIPAGFIEGKSEYSSSDGIMIESLAQAKEAVDWYFDHGYRHIKIYSSFPKDLVKDTSAYVHEKGMTVGGHVPGFMKANEAIESGFNELNHINQVVLNFLAGNKTDTRTLERFYLPAEQTGSIDYDSHEVKAFIKLLKDKKITIDPTLSAFDFIKQQDGEMADPFSSIAEHLPPDLQRSFKTGTMDIPDAATANRYKNSYKKMIEFVGLLHKNGVSLVAGTDTLAGFGLHSELELYVKAGISPAEALQIATWNGAKVTKTLQDRGSIEVNKLADLIIVDGDPTTNIEDIRKISTVITNGKVIYPHELHVALGVKPFVSENIKIAEQSVTNRQLNK</sequence>
<feature type="domain" description="Amidohydrolase-related" evidence="1">
    <location>
        <begin position="313"/>
        <end position="667"/>
    </location>
</feature>
<evidence type="ECO:0000313" key="3">
    <source>
        <dbReference type="Proteomes" id="UP000218069"/>
    </source>
</evidence>
<dbReference type="Pfam" id="PF01979">
    <property type="entry name" value="Amidohydro_1"/>
    <property type="match status" value="1"/>
</dbReference>
<dbReference type="InterPro" id="IPR051781">
    <property type="entry name" value="Metallo-dep_Hydrolase"/>
</dbReference>
<accession>A0A240E4Z9</accession>
<dbReference type="SUPFAM" id="SSF51556">
    <property type="entry name" value="Metallo-dependent hydrolases"/>
    <property type="match status" value="1"/>
</dbReference>
<dbReference type="InterPro" id="IPR006680">
    <property type="entry name" value="Amidohydro-rel"/>
</dbReference>
<dbReference type="InterPro" id="IPR032466">
    <property type="entry name" value="Metal_Hydrolase"/>
</dbReference>
<evidence type="ECO:0000259" key="1">
    <source>
        <dbReference type="Pfam" id="PF01979"/>
    </source>
</evidence>
<dbReference type="PANTHER" id="PTHR43135:SF3">
    <property type="entry name" value="ALPHA-D-RIBOSE 1-METHYLPHOSPHONATE 5-TRIPHOSPHATE DIPHOSPHATASE"/>
    <property type="match status" value="1"/>
</dbReference>
<name>A0A240E4Z9_9BURK</name>
<dbReference type="GO" id="GO:0016810">
    <property type="term" value="F:hydrolase activity, acting on carbon-nitrogen (but not peptide) bonds"/>
    <property type="evidence" value="ECO:0007669"/>
    <property type="project" value="InterPro"/>
</dbReference>
<keyword evidence="3" id="KW-1185">Reference proteome</keyword>
<reference evidence="3" key="1">
    <citation type="submission" date="2017-08" db="EMBL/GenBank/DDBJ databases">
        <authorList>
            <person name="Varghese N."/>
            <person name="Submissions S."/>
        </authorList>
    </citation>
    <scope>NUCLEOTIDE SEQUENCE [LARGE SCALE GENOMIC DNA]</scope>
    <source>
        <strain evidence="3">AP-Melu-1000-B4</strain>
    </source>
</reference>
<dbReference type="InterPro" id="IPR011059">
    <property type="entry name" value="Metal-dep_hydrolase_composite"/>
</dbReference>
<dbReference type="Gene3D" id="1.20.58.520">
    <property type="entry name" value="Amidohydrolase"/>
    <property type="match status" value="1"/>
</dbReference>
<gene>
    <name evidence="2" type="ORF">SAMN06295945_1966</name>
</gene>
<dbReference type="EMBL" id="OANS01000006">
    <property type="protein sequence ID" value="SNX29586.1"/>
    <property type="molecule type" value="Genomic_DNA"/>
</dbReference>
<dbReference type="AlphaFoldDB" id="A0A240E4Z9"/>
<organism evidence="2 3">
    <name type="scientific">Polynucleobacter meluiroseus</name>
    <dbReference type="NCBI Taxonomy" id="1938814"/>
    <lineage>
        <taxon>Bacteria</taxon>
        <taxon>Pseudomonadati</taxon>
        <taxon>Pseudomonadota</taxon>
        <taxon>Betaproteobacteria</taxon>
        <taxon>Burkholderiales</taxon>
        <taxon>Burkholderiaceae</taxon>
        <taxon>Polynucleobacter</taxon>
    </lineage>
</organism>
<dbReference type="Gene3D" id="3.30.110.90">
    <property type="entry name" value="Amidohydrolase"/>
    <property type="match status" value="1"/>
</dbReference>
<dbReference type="PANTHER" id="PTHR43135">
    <property type="entry name" value="ALPHA-D-RIBOSE 1-METHYLPHOSPHONATE 5-TRIPHOSPHATE DIPHOSPHATASE"/>
    <property type="match status" value="1"/>
</dbReference>
<protein>
    <submittedName>
        <fullName evidence="2">Imidazolonepropionase</fullName>
    </submittedName>
</protein>
<dbReference type="Proteomes" id="UP000218069">
    <property type="component" value="Unassembled WGS sequence"/>
</dbReference>
<dbReference type="OrthoDB" id="9782972at2"/>
<dbReference type="SUPFAM" id="SSF51338">
    <property type="entry name" value="Composite domain of metallo-dependent hydrolases"/>
    <property type="match status" value="1"/>
</dbReference>
<evidence type="ECO:0000313" key="2">
    <source>
        <dbReference type="EMBL" id="SNX29586.1"/>
    </source>
</evidence>
<proteinExistence type="predicted"/>
<dbReference type="Gene3D" id="2.30.40.10">
    <property type="entry name" value="Urease, subunit C, domain 1"/>
    <property type="match status" value="1"/>
</dbReference>